<dbReference type="Proteomes" id="UP000254235">
    <property type="component" value="Unassembled WGS sequence"/>
</dbReference>
<proteinExistence type="predicted"/>
<dbReference type="AlphaFoldDB" id="A0A379G9M1"/>
<evidence type="ECO:0000313" key="2">
    <source>
        <dbReference type="EMBL" id="SUC37645.1"/>
    </source>
</evidence>
<evidence type="ECO:0000313" key="3">
    <source>
        <dbReference type="Proteomes" id="UP000254235"/>
    </source>
</evidence>
<dbReference type="GeneID" id="78571772"/>
<evidence type="ECO:0000256" key="1">
    <source>
        <dbReference type="SAM" id="Phobius"/>
    </source>
</evidence>
<keyword evidence="1" id="KW-1133">Transmembrane helix</keyword>
<accession>A0A379G9M1</accession>
<reference evidence="2 3" key="1">
    <citation type="submission" date="2018-06" db="EMBL/GenBank/DDBJ databases">
        <authorList>
            <consortium name="Pathogen Informatics"/>
            <person name="Doyle S."/>
        </authorList>
    </citation>
    <scope>NUCLEOTIDE SEQUENCE [LARGE SCALE GENOMIC DNA]</scope>
    <source>
        <strain evidence="2 3">NCTC13043</strain>
    </source>
</reference>
<dbReference type="RefSeq" id="WP_115084049.1">
    <property type="nucleotide sequence ID" value="NZ_CAUSMA010000056.1"/>
</dbReference>
<dbReference type="OrthoDB" id="9889546at2"/>
<name>A0A379G9M1_9BACT</name>
<protein>
    <submittedName>
        <fullName evidence="2">Uncharacterized protein</fullName>
    </submittedName>
</protein>
<keyword evidence="1" id="KW-0812">Transmembrane</keyword>
<sequence>MKKIFNIKVTIWGKWKIILIAIISSGLCTYAYNIVFSGKPNTYHIVKVLGGLIVISFISIYKTLLYTLRIEIDDVSIAFYKQNVLIYKNTKEKLRNLRILKNARNDIVELKICFEDRNFILYSPIKLQSKKQKINNIEDVFHYLVKNYNLKRKKVYGKVLGFGKKFENKLINEYWNKKYITSDS</sequence>
<keyword evidence="1" id="KW-0472">Membrane</keyword>
<gene>
    <name evidence="2" type="ORF">NCTC13043_02135</name>
</gene>
<feature type="transmembrane region" description="Helical" evidence="1">
    <location>
        <begin position="44"/>
        <end position="61"/>
    </location>
</feature>
<feature type="transmembrane region" description="Helical" evidence="1">
    <location>
        <begin position="12"/>
        <end position="32"/>
    </location>
</feature>
<dbReference type="EMBL" id="UGTP01000002">
    <property type="protein sequence ID" value="SUC37645.1"/>
    <property type="molecule type" value="Genomic_DNA"/>
</dbReference>
<organism evidence="2 3">
    <name type="scientific">Prevotella pallens</name>
    <dbReference type="NCBI Taxonomy" id="60133"/>
    <lineage>
        <taxon>Bacteria</taxon>
        <taxon>Pseudomonadati</taxon>
        <taxon>Bacteroidota</taxon>
        <taxon>Bacteroidia</taxon>
        <taxon>Bacteroidales</taxon>
        <taxon>Prevotellaceae</taxon>
        <taxon>Prevotella</taxon>
    </lineage>
</organism>